<organism evidence="1">
    <name type="scientific">marine metagenome</name>
    <dbReference type="NCBI Taxonomy" id="408172"/>
    <lineage>
        <taxon>unclassified sequences</taxon>
        <taxon>metagenomes</taxon>
        <taxon>ecological metagenomes</taxon>
    </lineage>
</organism>
<proteinExistence type="predicted"/>
<accession>A0A382GHT5</accession>
<evidence type="ECO:0000313" key="1">
    <source>
        <dbReference type="EMBL" id="SVB74748.1"/>
    </source>
</evidence>
<name>A0A382GHT5_9ZZZZ</name>
<reference evidence="1" key="1">
    <citation type="submission" date="2018-05" db="EMBL/GenBank/DDBJ databases">
        <authorList>
            <person name="Lanie J.A."/>
            <person name="Ng W.-L."/>
            <person name="Kazmierczak K.M."/>
            <person name="Andrzejewski T.M."/>
            <person name="Davidsen T.M."/>
            <person name="Wayne K.J."/>
            <person name="Tettelin H."/>
            <person name="Glass J.I."/>
            <person name="Rusch D."/>
            <person name="Podicherti R."/>
            <person name="Tsui H.-C.T."/>
            <person name="Winkler M.E."/>
        </authorList>
    </citation>
    <scope>NUCLEOTIDE SEQUENCE</scope>
</reference>
<gene>
    <name evidence="1" type="ORF">METZ01_LOCUS227602</name>
</gene>
<dbReference type="AlphaFoldDB" id="A0A382GHT5"/>
<sequence length="28" mass="3066">MKCVLSCLGAVMAVSLEDDCARIHMNRV</sequence>
<protein>
    <submittedName>
        <fullName evidence="1">Uncharacterized protein</fullName>
    </submittedName>
</protein>
<dbReference type="EMBL" id="UINC01055642">
    <property type="protein sequence ID" value="SVB74748.1"/>
    <property type="molecule type" value="Genomic_DNA"/>
</dbReference>